<feature type="domain" description="Aldehyde dehydrogenase" evidence="1">
    <location>
        <begin position="20"/>
        <end position="467"/>
    </location>
</feature>
<proteinExistence type="predicted"/>
<dbReference type="AlphaFoldDB" id="A0A6A7YM57"/>
<dbReference type="EMBL" id="WIWJ01000003">
    <property type="protein sequence ID" value="MQT45634.1"/>
    <property type="molecule type" value="Genomic_DNA"/>
</dbReference>
<dbReference type="Gene3D" id="3.40.309.10">
    <property type="entry name" value="Aldehyde Dehydrogenase, Chain A, domain 2"/>
    <property type="match status" value="1"/>
</dbReference>
<dbReference type="InterPro" id="IPR044151">
    <property type="entry name" value="ALDH_KGSADH"/>
</dbReference>
<dbReference type="Gene3D" id="3.40.605.10">
    <property type="entry name" value="Aldehyde Dehydrogenase, Chain A, domain 1"/>
    <property type="match status" value="1"/>
</dbReference>
<dbReference type="InterPro" id="IPR015590">
    <property type="entry name" value="Aldehyde_DH_dom"/>
</dbReference>
<evidence type="ECO:0000313" key="2">
    <source>
        <dbReference type="EMBL" id="MQT45634.1"/>
    </source>
</evidence>
<comment type="caution">
    <text evidence="2">The sequence shown here is derived from an EMBL/GenBank/DDBJ whole genome shotgun (WGS) entry which is preliminary data.</text>
</comment>
<dbReference type="CDD" id="cd07129">
    <property type="entry name" value="ALDH_KGSADH"/>
    <property type="match status" value="1"/>
</dbReference>
<dbReference type="Pfam" id="PF00171">
    <property type="entry name" value="Aldedh"/>
    <property type="match status" value="1"/>
</dbReference>
<dbReference type="Proteomes" id="UP000441404">
    <property type="component" value="Unassembled WGS sequence"/>
</dbReference>
<protein>
    <submittedName>
        <fullName evidence="2">Aldehyde dehydrogenase family protein</fullName>
    </submittedName>
</protein>
<dbReference type="InterPro" id="IPR016162">
    <property type="entry name" value="Ald_DH_N"/>
</dbReference>
<evidence type="ECO:0000259" key="1">
    <source>
        <dbReference type="Pfam" id="PF00171"/>
    </source>
</evidence>
<reference evidence="2 3" key="1">
    <citation type="submission" date="2019-10" db="EMBL/GenBank/DDBJ databases">
        <title>Evaluation of single-gene subtyping targets for Pseudomonas.</title>
        <authorList>
            <person name="Reichler S.J."/>
            <person name="Orsi R.H."/>
            <person name="Wiedmann M."/>
            <person name="Martin N.H."/>
            <person name="Murphy S.I."/>
        </authorList>
    </citation>
    <scope>NUCLEOTIDE SEQUENCE [LARGE SCALE GENOMIC DNA]</scope>
    <source>
        <strain evidence="2 3">FSL R10-3257</strain>
    </source>
</reference>
<dbReference type="SUPFAM" id="SSF53720">
    <property type="entry name" value="ALDH-like"/>
    <property type="match status" value="1"/>
</dbReference>
<name>A0A6A7YM57_9PSED</name>
<gene>
    <name evidence="2" type="ORF">GHO40_02625</name>
</gene>
<dbReference type="InterPro" id="IPR016161">
    <property type="entry name" value="Ald_DH/histidinol_DH"/>
</dbReference>
<dbReference type="PANTHER" id="PTHR43353:SF3">
    <property type="entry name" value="ALDEHYDE DEHYDROGENASE-RELATED"/>
    <property type="match status" value="1"/>
</dbReference>
<dbReference type="InterPro" id="IPR050740">
    <property type="entry name" value="Aldehyde_DH_Superfamily"/>
</dbReference>
<dbReference type="PANTHER" id="PTHR43353">
    <property type="entry name" value="SUCCINATE-SEMIALDEHYDE DEHYDROGENASE, MITOCHONDRIAL"/>
    <property type="match status" value="1"/>
</dbReference>
<dbReference type="GO" id="GO:0016620">
    <property type="term" value="F:oxidoreductase activity, acting on the aldehyde or oxo group of donors, NAD or NADP as acceptor"/>
    <property type="evidence" value="ECO:0007669"/>
    <property type="project" value="InterPro"/>
</dbReference>
<dbReference type="RefSeq" id="WP_153428499.1">
    <property type="nucleotide sequence ID" value="NZ_WIWJ01000003.1"/>
</dbReference>
<organism evidence="2 3">
    <name type="scientific">Pseudomonas helleri</name>
    <dbReference type="NCBI Taxonomy" id="1608996"/>
    <lineage>
        <taxon>Bacteria</taxon>
        <taxon>Pseudomonadati</taxon>
        <taxon>Pseudomonadota</taxon>
        <taxon>Gammaproteobacteria</taxon>
        <taxon>Pseudomonadales</taxon>
        <taxon>Pseudomonadaceae</taxon>
        <taxon>Pseudomonas</taxon>
    </lineage>
</organism>
<sequence length="525" mass="54673">MMITGKMLIGQSAVRGDNGSLCAINPATHETLSPDFGVGGMTDIELACTLAQQAFDRYRATTAEQRAQFLEAIATGILALGAALIERASLESGLPAARLIIERGRTVSQLRLFAKVVRDGHYLGATLDSALPTRLPSRPDLRLHKIALGPVAVFGASNFPLAFSVAGGDSAAALAAGCPIVVKAHEAHLGTSELVGQVIQRAAAAHSLPEGVFSLLIGDGHLFGQTLVSHPAIKAVAFTGSRQGGLALMRTAAQRSEPIPVYAEMSCINPVFLLPHALSMRASEIGRGFVEALTMSAGQLCTNPGLVIALEGQPLTQFCDTALDTLRTKAAATMLTPGIHQAYLAGVEETAATNGVTTLGQGVPAQKPCAAQAALHVTDAGTFVTTGRLGDETFGPSSLIVACKNEEEMLAVAEHLSGQLTATLQLDEADHGLARKLLPVLERKAGRILANGYPNNVEVSHAMVHGGPFPASSDSRSSAVGASAIDRFLRPVCYQDLPAALMPAALQDGNPLELWRTVNGECVLA</sequence>
<dbReference type="InterPro" id="IPR016163">
    <property type="entry name" value="Ald_DH_C"/>
</dbReference>
<accession>A0A6A7YM57</accession>
<evidence type="ECO:0000313" key="3">
    <source>
        <dbReference type="Proteomes" id="UP000441404"/>
    </source>
</evidence>